<accession>A0AA36JG65</accession>
<dbReference type="EMBL" id="CAUJNA010003542">
    <property type="protein sequence ID" value="CAJ1404461.1"/>
    <property type="molecule type" value="Genomic_DNA"/>
</dbReference>
<dbReference type="Proteomes" id="UP001178507">
    <property type="component" value="Unassembled WGS sequence"/>
</dbReference>
<keyword evidence="2" id="KW-1185">Reference proteome</keyword>
<protein>
    <submittedName>
        <fullName evidence="1">Uncharacterized protein</fullName>
    </submittedName>
</protein>
<dbReference type="AlphaFoldDB" id="A0AA36JG65"/>
<evidence type="ECO:0000313" key="2">
    <source>
        <dbReference type="Proteomes" id="UP001178507"/>
    </source>
</evidence>
<reference evidence="1" key="1">
    <citation type="submission" date="2023-08" db="EMBL/GenBank/DDBJ databases">
        <authorList>
            <person name="Chen Y."/>
            <person name="Shah S."/>
            <person name="Dougan E. K."/>
            <person name="Thang M."/>
            <person name="Chan C."/>
        </authorList>
    </citation>
    <scope>NUCLEOTIDE SEQUENCE</scope>
</reference>
<sequence>MIRAFEAGRLLSDDKASPDFAEFWLRHFTRHCEKYKDQAEIPDFLRSYVGFTVRSLLGAQCLQDLPSFAKLFKALKNTHAKLVTPLALALIQLSDSPDTEEEVCFDGLSMSQQHTFFQSAVYLQYAQKKLMRRIECVQKDHSRSPEIRLPIIKDLLQHTLSEEQRVSLEFARTMLSPLSAVEHLSYLMEDVSRFDLLQLWFGPSDHRSCLQCFCTGKVTCVSFEEFNRAAQLASCCAEAVPNAQVKTLLRDLAKMKEISPSLAPVLFAELVDVKLGLPHGEVGNAAAIEEMAEKDLRGLLKIAMGAVRKIPEGKQAAVPLLTALLAKAELLLPDKAETAKRLFGDVDPDD</sequence>
<organism evidence="1 2">
    <name type="scientific">Effrenium voratum</name>
    <dbReference type="NCBI Taxonomy" id="2562239"/>
    <lineage>
        <taxon>Eukaryota</taxon>
        <taxon>Sar</taxon>
        <taxon>Alveolata</taxon>
        <taxon>Dinophyceae</taxon>
        <taxon>Suessiales</taxon>
        <taxon>Symbiodiniaceae</taxon>
        <taxon>Effrenium</taxon>
    </lineage>
</organism>
<evidence type="ECO:0000313" key="1">
    <source>
        <dbReference type="EMBL" id="CAJ1404461.1"/>
    </source>
</evidence>
<gene>
    <name evidence="1" type="ORF">EVOR1521_LOCUS26892</name>
</gene>
<comment type="caution">
    <text evidence="1">The sequence shown here is derived from an EMBL/GenBank/DDBJ whole genome shotgun (WGS) entry which is preliminary data.</text>
</comment>
<name>A0AA36JG65_9DINO</name>
<proteinExistence type="predicted"/>